<proteinExistence type="inferred from homology"/>
<keyword evidence="7" id="KW-0694">RNA-binding</keyword>
<dbReference type="InterPro" id="IPR027408">
    <property type="entry name" value="PNPase/RNase_PH_dom_sf"/>
</dbReference>
<dbReference type="Proteomes" id="UP000024635">
    <property type="component" value="Unassembled WGS sequence"/>
</dbReference>
<evidence type="ECO:0000256" key="7">
    <source>
        <dbReference type="ARBA" id="ARBA00022884"/>
    </source>
</evidence>
<dbReference type="GO" id="GO:0034475">
    <property type="term" value="P:U4 snRNA 3'-end processing"/>
    <property type="evidence" value="ECO:0007669"/>
    <property type="project" value="TreeGrafter"/>
</dbReference>
<evidence type="ECO:0000256" key="2">
    <source>
        <dbReference type="ARBA" id="ARBA00004604"/>
    </source>
</evidence>
<keyword evidence="6" id="KW-0271">Exosome</keyword>
<evidence type="ECO:0000256" key="8">
    <source>
        <dbReference type="ARBA" id="ARBA00023242"/>
    </source>
</evidence>
<dbReference type="PANTHER" id="PTHR11097">
    <property type="entry name" value="EXOSOME COMPLEX EXONUCLEASE RIBOSOMAL RNA PROCESSING PROTEIN"/>
    <property type="match status" value="1"/>
</dbReference>
<dbReference type="GO" id="GO:0034473">
    <property type="term" value="P:U1 snRNA 3'-end processing"/>
    <property type="evidence" value="ECO:0007669"/>
    <property type="project" value="TreeGrafter"/>
</dbReference>
<evidence type="ECO:0000313" key="10">
    <source>
        <dbReference type="Proteomes" id="UP000024635"/>
    </source>
</evidence>
<keyword evidence="10" id="KW-1185">Reference proteome</keyword>
<dbReference type="GO" id="GO:0016075">
    <property type="term" value="P:rRNA catabolic process"/>
    <property type="evidence" value="ECO:0007669"/>
    <property type="project" value="TreeGrafter"/>
</dbReference>
<protein>
    <submittedName>
        <fullName evidence="9">Uncharacterized protein</fullName>
    </submittedName>
</protein>
<keyword evidence="4" id="KW-0963">Cytoplasm</keyword>
<dbReference type="PANTHER" id="PTHR11097:SF9">
    <property type="entry name" value="EXOSOME COMPLEX COMPONENT RRP43"/>
    <property type="match status" value="1"/>
</dbReference>
<dbReference type="GO" id="GO:0000176">
    <property type="term" value="C:nuclear exosome (RNase complex)"/>
    <property type="evidence" value="ECO:0007669"/>
    <property type="project" value="TreeGrafter"/>
</dbReference>
<evidence type="ECO:0000256" key="1">
    <source>
        <dbReference type="ARBA" id="ARBA00004496"/>
    </source>
</evidence>
<dbReference type="AlphaFoldDB" id="A0A016TJ15"/>
<evidence type="ECO:0000256" key="6">
    <source>
        <dbReference type="ARBA" id="ARBA00022835"/>
    </source>
</evidence>
<dbReference type="InterPro" id="IPR020568">
    <property type="entry name" value="Ribosomal_Su5_D2-typ_SF"/>
</dbReference>
<comment type="caution">
    <text evidence="9">The sequence shown here is derived from an EMBL/GenBank/DDBJ whole genome shotgun (WGS) entry which is preliminary data.</text>
</comment>
<dbReference type="InterPro" id="IPR050590">
    <property type="entry name" value="Exosome_comp_Rrp42_subfam"/>
</dbReference>
<accession>A0A016TJ15</accession>
<evidence type="ECO:0000256" key="3">
    <source>
        <dbReference type="ARBA" id="ARBA00006678"/>
    </source>
</evidence>
<evidence type="ECO:0000313" key="9">
    <source>
        <dbReference type="EMBL" id="EYC02716.1"/>
    </source>
</evidence>
<dbReference type="GO" id="GO:0071028">
    <property type="term" value="P:nuclear mRNA surveillance"/>
    <property type="evidence" value="ECO:0007669"/>
    <property type="project" value="TreeGrafter"/>
</dbReference>
<dbReference type="SUPFAM" id="SSF54211">
    <property type="entry name" value="Ribosomal protein S5 domain 2-like"/>
    <property type="match status" value="1"/>
</dbReference>
<evidence type="ECO:0000256" key="5">
    <source>
        <dbReference type="ARBA" id="ARBA00022552"/>
    </source>
</evidence>
<name>A0A016TJ15_9BILA</name>
<gene>
    <name evidence="9" type="primary">Acey_s0098.g3090</name>
    <name evidence="9" type="ORF">Y032_0098g3090</name>
</gene>
<reference evidence="10" key="1">
    <citation type="journal article" date="2015" name="Nat. Genet.">
        <title>The genome and transcriptome of the zoonotic hookworm Ancylostoma ceylanicum identify infection-specific gene families.</title>
        <authorList>
            <person name="Schwarz E.M."/>
            <person name="Hu Y."/>
            <person name="Antoshechkin I."/>
            <person name="Miller M.M."/>
            <person name="Sternberg P.W."/>
            <person name="Aroian R.V."/>
        </authorList>
    </citation>
    <scope>NUCLEOTIDE SEQUENCE</scope>
    <source>
        <strain evidence="10">HY135</strain>
    </source>
</reference>
<dbReference type="EMBL" id="JARK01001434">
    <property type="protein sequence ID" value="EYC02716.1"/>
    <property type="molecule type" value="Genomic_DNA"/>
</dbReference>
<keyword evidence="8" id="KW-0539">Nucleus</keyword>
<dbReference type="GO" id="GO:0071038">
    <property type="term" value="P:TRAMP-dependent tRNA surveillance pathway"/>
    <property type="evidence" value="ECO:0007669"/>
    <property type="project" value="TreeGrafter"/>
</dbReference>
<evidence type="ECO:0000256" key="4">
    <source>
        <dbReference type="ARBA" id="ARBA00022490"/>
    </source>
</evidence>
<organism evidence="9 10">
    <name type="scientific">Ancylostoma ceylanicum</name>
    <dbReference type="NCBI Taxonomy" id="53326"/>
    <lineage>
        <taxon>Eukaryota</taxon>
        <taxon>Metazoa</taxon>
        <taxon>Ecdysozoa</taxon>
        <taxon>Nematoda</taxon>
        <taxon>Chromadorea</taxon>
        <taxon>Rhabditida</taxon>
        <taxon>Rhabditina</taxon>
        <taxon>Rhabditomorpha</taxon>
        <taxon>Strongyloidea</taxon>
        <taxon>Ancylostomatidae</taxon>
        <taxon>Ancylostomatinae</taxon>
        <taxon>Ancylostoma</taxon>
    </lineage>
</organism>
<dbReference type="GO" id="GO:0000467">
    <property type="term" value="P:exonucleolytic trimming to generate mature 3'-end of 5.8S rRNA from tricistronic rRNA transcript (SSU-rRNA, 5.8S rRNA, LSU-rRNA)"/>
    <property type="evidence" value="ECO:0007669"/>
    <property type="project" value="TreeGrafter"/>
</dbReference>
<dbReference type="GO" id="GO:0000177">
    <property type="term" value="C:cytoplasmic exosome (RNase complex)"/>
    <property type="evidence" value="ECO:0007669"/>
    <property type="project" value="TreeGrafter"/>
</dbReference>
<dbReference type="GO" id="GO:0034476">
    <property type="term" value="P:U5 snRNA 3'-end processing"/>
    <property type="evidence" value="ECO:0007669"/>
    <property type="project" value="TreeGrafter"/>
</dbReference>
<dbReference type="GO" id="GO:0035925">
    <property type="term" value="F:mRNA 3'-UTR AU-rich region binding"/>
    <property type="evidence" value="ECO:0007669"/>
    <property type="project" value="TreeGrafter"/>
</dbReference>
<sequence>MEINDITDILNKLFTNKALFPRSVFLAKGTDDTIPLTWELSLHIQVLNSDGFVPDAVVCASSAALSNVRLPKVTLAHAKEDESPIQREEITVSKETLPLDLTTFPVALTFYLFRNSKGDKSGCIVCQYFRRRMSTEVEDILKNAQTAEFKQSMFEEDLENLSLLEDSRDSYAFNTTLDDSQPGYAVVSSFRGA</sequence>
<dbReference type="OrthoDB" id="45882at2759"/>
<dbReference type="GO" id="GO:0005730">
    <property type="term" value="C:nucleolus"/>
    <property type="evidence" value="ECO:0007669"/>
    <property type="project" value="UniProtKB-SubCell"/>
</dbReference>
<dbReference type="GO" id="GO:0071035">
    <property type="term" value="P:nuclear polyadenylation-dependent rRNA catabolic process"/>
    <property type="evidence" value="ECO:0007669"/>
    <property type="project" value="TreeGrafter"/>
</dbReference>
<keyword evidence="5" id="KW-0698">rRNA processing</keyword>
<comment type="similarity">
    <text evidence="3">Belongs to the RNase PH family.</text>
</comment>
<comment type="subcellular location">
    <subcellularLocation>
        <location evidence="1">Cytoplasm</location>
    </subcellularLocation>
    <subcellularLocation>
        <location evidence="2">Nucleus</location>
        <location evidence="2">Nucleolus</location>
    </subcellularLocation>
</comment>
<dbReference type="Gene3D" id="3.30.230.70">
    <property type="entry name" value="GHMP Kinase, N-terminal domain"/>
    <property type="match status" value="1"/>
</dbReference>